<gene>
    <name evidence="2" type="ORF">UFOVP673_39</name>
</gene>
<feature type="coiled-coil region" evidence="1">
    <location>
        <begin position="24"/>
        <end position="51"/>
    </location>
</feature>
<proteinExistence type="predicted"/>
<protein>
    <submittedName>
        <fullName evidence="2">Uncharacterized protein</fullName>
    </submittedName>
</protein>
<reference evidence="2" key="1">
    <citation type="submission" date="2020-04" db="EMBL/GenBank/DDBJ databases">
        <authorList>
            <person name="Chiriac C."/>
            <person name="Salcher M."/>
            <person name="Ghai R."/>
            <person name="Kavagutti S V."/>
        </authorList>
    </citation>
    <scope>NUCLEOTIDE SEQUENCE</scope>
</reference>
<sequence length="52" mass="6114">MDICSNHHEEICFSSRYCPLCEAIDDHKSKFADLESEIELLEKQLEEMEVKP</sequence>
<accession>A0A6J5NLA9</accession>
<dbReference type="EMBL" id="LR796631">
    <property type="protein sequence ID" value="CAB4156094.1"/>
    <property type="molecule type" value="Genomic_DNA"/>
</dbReference>
<keyword evidence="1" id="KW-0175">Coiled coil</keyword>
<organism evidence="2">
    <name type="scientific">uncultured Caudovirales phage</name>
    <dbReference type="NCBI Taxonomy" id="2100421"/>
    <lineage>
        <taxon>Viruses</taxon>
        <taxon>Duplodnaviria</taxon>
        <taxon>Heunggongvirae</taxon>
        <taxon>Uroviricota</taxon>
        <taxon>Caudoviricetes</taxon>
        <taxon>Peduoviridae</taxon>
        <taxon>Maltschvirus</taxon>
        <taxon>Maltschvirus maltsch</taxon>
    </lineage>
</organism>
<evidence type="ECO:0000256" key="1">
    <source>
        <dbReference type="SAM" id="Coils"/>
    </source>
</evidence>
<name>A0A6J5NLA9_9CAUD</name>
<evidence type="ECO:0000313" key="2">
    <source>
        <dbReference type="EMBL" id="CAB4156094.1"/>
    </source>
</evidence>
<dbReference type="SUPFAM" id="SSF75712">
    <property type="entry name" value="Rad50 coiled-coil Zn hook"/>
    <property type="match status" value="1"/>
</dbReference>